<comment type="caution">
    <text evidence="8">The sequence shown here is derived from an EMBL/GenBank/DDBJ whole genome shotgun (WGS) entry which is preliminary data.</text>
</comment>
<evidence type="ECO:0000313" key="8">
    <source>
        <dbReference type="EMBL" id="MFC4746628.1"/>
    </source>
</evidence>
<dbReference type="EC" id="2.7.13.3" evidence="2"/>
<dbReference type="PROSITE" id="PS50112">
    <property type="entry name" value="PAS"/>
    <property type="match status" value="1"/>
</dbReference>
<dbReference type="CDD" id="cd00130">
    <property type="entry name" value="PAS"/>
    <property type="match status" value="1"/>
</dbReference>
<dbReference type="InterPro" id="IPR000700">
    <property type="entry name" value="PAS-assoc_C"/>
</dbReference>
<dbReference type="Proteomes" id="UP001595935">
    <property type="component" value="Unassembled WGS sequence"/>
</dbReference>
<dbReference type="InterPro" id="IPR035965">
    <property type="entry name" value="PAS-like_dom_sf"/>
</dbReference>
<evidence type="ECO:0000256" key="1">
    <source>
        <dbReference type="ARBA" id="ARBA00000085"/>
    </source>
</evidence>
<dbReference type="PANTHER" id="PTHR43304">
    <property type="entry name" value="PHYTOCHROME-LIKE PROTEIN CPH1"/>
    <property type="match status" value="1"/>
</dbReference>
<dbReference type="InterPro" id="IPR013655">
    <property type="entry name" value="PAS_fold_3"/>
</dbReference>
<dbReference type="SMART" id="SM00091">
    <property type="entry name" value="PAS"/>
    <property type="match status" value="1"/>
</dbReference>
<keyword evidence="3" id="KW-0597">Phosphoprotein</keyword>
<dbReference type="PROSITE" id="PS50113">
    <property type="entry name" value="PAC"/>
    <property type="match status" value="1"/>
</dbReference>
<feature type="domain" description="PAC" evidence="7">
    <location>
        <begin position="136"/>
        <end position="189"/>
    </location>
</feature>
<dbReference type="InterPro" id="IPR000014">
    <property type="entry name" value="PAS"/>
</dbReference>
<comment type="catalytic activity">
    <reaction evidence="1">
        <text>ATP + protein L-histidine = ADP + protein N-phospho-L-histidine.</text>
        <dbReference type="EC" id="2.7.13.3"/>
    </reaction>
</comment>
<dbReference type="Gene3D" id="3.30.450.20">
    <property type="entry name" value="PAS domain"/>
    <property type="match status" value="1"/>
</dbReference>
<keyword evidence="5" id="KW-0418">Kinase</keyword>
<dbReference type="PANTHER" id="PTHR43304:SF1">
    <property type="entry name" value="PAC DOMAIN-CONTAINING PROTEIN"/>
    <property type="match status" value="1"/>
</dbReference>
<organism evidence="8 9">
    <name type="scientific">Flavobacterium branchiicola</name>
    <dbReference type="NCBI Taxonomy" id="1114875"/>
    <lineage>
        <taxon>Bacteria</taxon>
        <taxon>Pseudomonadati</taxon>
        <taxon>Bacteroidota</taxon>
        <taxon>Flavobacteriia</taxon>
        <taxon>Flavobacteriales</taxon>
        <taxon>Flavobacteriaceae</taxon>
        <taxon>Flavobacterium</taxon>
    </lineage>
</organism>
<accession>A0ABV9P8L4</accession>
<dbReference type="InterPro" id="IPR052162">
    <property type="entry name" value="Sensor_kinase/Photoreceptor"/>
</dbReference>
<protein>
    <recommendedName>
        <fullName evidence="2">histidine kinase</fullName>
        <ecNumber evidence="2">2.7.13.3</ecNumber>
    </recommendedName>
</protein>
<gene>
    <name evidence="8" type="ORF">ACFO5S_04200</name>
</gene>
<dbReference type="NCBIfam" id="TIGR00229">
    <property type="entry name" value="sensory_box"/>
    <property type="match status" value="1"/>
</dbReference>
<proteinExistence type="predicted"/>
<feature type="domain" description="PAS" evidence="6">
    <location>
        <begin position="60"/>
        <end position="132"/>
    </location>
</feature>
<name>A0ABV9P8L4_9FLAO</name>
<sequence length="195" mass="22638">MELSVKKISTVIKSLLPKSMINDIGMSSKAILETNRSLSFKLNDSFITDYRDEIAASRIYDERSRIALEASATGIWDWDVTTNVVYYSAEALKILGLNSKDVFDKLELWDRALHPEDLKKYYWTIDNHLDGKTSFIENQHRVLTSDGKYKWILTRGKVIKRDTNGKALRVAGTHTDIYFQKERQFDLIKKVHYLL</sequence>
<evidence type="ECO:0000256" key="5">
    <source>
        <dbReference type="ARBA" id="ARBA00022777"/>
    </source>
</evidence>
<dbReference type="Pfam" id="PF08447">
    <property type="entry name" value="PAS_3"/>
    <property type="match status" value="1"/>
</dbReference>
<evidence type="ECO:0000256" key="2">
    <source>
        <dbReference type="ARBA" id="ARBA00012438"/>
    </source>
</evidence>
<evidence type="ECO:0000259" key="7">
    <source>
        <dbReference type="PROSITE" id="PS50113"/>
    </source>
</evidence>
<evidence type="ECO:0000256" key="3">
    <source>
        <dbReference type="ARBA" id="ARBA00022553"/>
    </source>
</evidence>
<dbReference type="RefSeq" id="WP_213256448.1">
    <property type="nucleotide sequence ID" value="NZ_JAGYWA010000002.1"/>
</dbReference>
<keyword evidence="4" id="KW-0808">Transferase</keyword>
<dbReference type="EMBL" id="JBHSGV010000002">
    <property type="protein sequence ID" value="MFC4746628.1"/>
    <property type="molecule type" value="Genomic_DNA"/>
</dbReference>
<evidence type="ECO:0000259" key="6">
    <source>
        <dbReference type="PROSITE" id="PS50112"/>
    </source>
</evidence>
<dbReference type="SUPFAM" id="SSF55785">
    <property type="entry name" value="PYP-like sensor domain (PAS domain)"/>
    <property type="match status" value="1"/>
</dbReference>
<reference evidence="9" key="1">
    <citation type="journal article" date="2019" name="Int. J. Syst. Evol. Microbiol.">
        <title>The Global Catalogue of Microorganisms (GCM) 10K type strain sequencing project: providing services to taxonomists for standard genome sequencing and annotation.</title>
        <authorList>
            <consortium name="The Broad Institute Genomics Platform"/>
            <consortium name="The Broad Institute Genome Sequencing Center for Infectious Disease"/>
            <person name="Wu L."/>
            <person name="Ma J."/>
        </authorList>
    </citation>
    <scope>NUCLEOTIDE SEQUENCE [LARGE SCALE GENOMIC DNA]</scope>
    <source>
        <strain evidence="9">WYCCWR 13023</strain>
    </source>
</reference>
<keyword evidence="9" id="KW-1185">Reference proteome</keyword>
<evidence type="ECO:0000313" key="9">
    <source>
        <dbReference type="Proteomes" id="UP001595935"/>
    </source>
</evidence>
<evidence type="ECO:0000256" key="4">
    <source>
        <dbReference type="ARBA" id="ARBA00022679"/>
    </source>
</evidence>